<keyword evidence="1" id="KW-0472">Membrane</keyword>
<dbReference type="AlphaFoldDB" id="A0A0G1NP99"/>
<proteinExistence type="predicted"/>
<keyword evidence="1" id="KW-1133">Transmembrane helix</keyword>
<evidence type="ECO:0000313" key="2">
    <source>
        <dbReference type="EMBL" id="KKU22504.1"/>
    </source>
</evidence>
<comment type="caution">
    <text evidence="2">The sequence shown here is derived from an EMBL/GenBank/DDBJ whole genome shotgun (WGS) entry which is preliminary data.</text>
</comment>
<sequence length="127" mass="14141">MKLFVAIFLLVAVASIAGFGFVMLDHGMDHGNCPAAFAAGISCALTLNPIDLAGIHAGFLAQFTNTVFAKTLILALIFFALYSVFEKYNFGAWQFRFRLSPVLNKPSKFQFRFQRWFSLHENSPAVL</sequence>
<accession>A0A0G1NP99</accession>
<name>A0A0G1NP99_9BACT</name>
<dbReference type="Proteomes" id="UP000034107">
    <property type="component" value="Unassembled WGS sequence"/>
</dbReference>
<evidence type="ECO:0000256" key="1">
    <source>
        <dbReference type="SAM" id="Phobius"/>
    </source>
</evidence>
<evidence type="ECO:0000313" key="3">
    <source>
        <dbReference type="Proteomes" id="UP000034107"/>
    </source>
</evidence>
<dbReference type="EMBL" id="LCLS01000001">
    <property type="protein sequence ID" value="KKU22504.1"/>
    <property type="molecule type" value="Genomic_DNA"/>
</dbReference>
<feature type="transmembrane region" description="Helical" evidence="1">
    <location>
        <begin position="67"/>
        <end position="85"/>
    </location>
</feature>
<protein>
    <submittedName>
        <fullName evidence="2">Uncharacterized protein</fullName>
    </submittedName>
</protein>
<organism evidence="2 3">
    <name type="scientific">Candidatus Nomurabacteria bacterium GW2011_GWA1_46_11</name>
    <dbReference type="NCBI Taxonomy" id="1618732"/>
    <lineage>
        <taxon>Bacteria</taxon>
        <taxon>Candidatus Nomuraibacteriota</taxon>
    </lineage>
</organism>
<keyword evidence="1" id="KW-0812">Transmembrane</keyword>
<gene>
    <name evidence="2" type="ORF">UX31_C0001G0022</name>
</gene>
<reference evidence="2 3" key="1">
    <citation type="journal article" date="2015" name="Nature">
        <title>rRNA introns, odd ribosomes, and small enigmatic genomes across a large radiation of phyla.</title>
        <authorList>
            <person name="Brown C.T."/>
            <person name="Hug L.A."/>
            <person name="Thomas B.C."/>
            <person name="Sharon I."/>
            <person name="Castelle C.J."/>
            <person name="Singh A."/>
            <person name="Wilkins M.J."/>
            <person name="Williams K.H."/>
            <person name="Banfield J.F."/>
        </authorList>
    </citation>
    <scope>NUCLEOTIDE SEQUENCE [LARGE SCALE GENOMIC DNA]</scope>
</reference>